<sequence length="201" mass="23119">MRALHRYTEEQKEFIKNNVIGRTSNELTEMFNNQFELSLNVKQIRAFIKNHKLKSGLNTRFKKGQSPANKGKKGIGGWEPTQFKKGHKPHNYKPVGSERVNGDDYVDVKIADPNKWRAKHQLIWEEANGPIPKGYAVIFGDGNRRNFELGNLILVSRKQLAILNKNNLIQNDADLTRVGIAIADIYKKIGDRKRDARRKKK</sequence>
<dbReference type="InterPro" id="IPR044925">
    <property type="entry name" value="His-Me_finger_sf"/>
</dbReference>
<protein>
    <submittedName>
        <fullName evidence="3">HNH endonuclease signature motif containing protein</fullName>
        <ecNumber evidence="3">3.1.-.-</ecNumber>
    </submittedName>
</protein>
<evidence type="ECO:0000259" key="2">
    <source>
        <dbReference type="Pfam" id="PF13392"/>
    </source>
</evidence>
<evidence type="ECO:0000313" key="3">
    <source>
        <dbReference type="EMBL" id="MDZ5608589.1"/>
    </source>
</evidence>
<comment type="caution">
    <text evidence="3">The sequence shown here is derived from an EMBL/GenBank/DDBJ whole genome shotgun (WGS) entry which is preliminary data.</text>
</comment>
<evidence type="ECO:0000256" key="1">
    <source>
        <dbReference type="SAM" id="MobiDB-lite"/>
    </source>
</evidence>
<dbReference type="GO" id="GO:0016787">
    <property type="term" value="F:hydrolase activity"/>
    <property type="evidence" value="ECO:0007669"/>
    <property type="project" value="UniProtKB-KW"/>
</dbReference>
<feature type="domain" description="HNH nuclease" evidence="2">
    <location>
        <begin position="117"/>
        <end position="160"/>
    </location>
</feature>
<evidence type="ECO:0000313" key="4">
    <source>
        <dbReference type="Proteomes" id="UP001291930"/>
    </source>
</evidence>
<gene>
    <name evidence="3" type="ORF">U2I54_16180</name>
</gene>
<dbReference type="Pfam" id="PF13392">
    <property type="entry name" value="HNH_3"/>
    <property type="match status" value="1"/>
</dbReference>
<dbReference type="EMBL" id="JAXOVW010000035">
    <property type="protein sequence ID" value="MDZ5608589.1"/>
    <property type="molecule type" value="Genomic_DNA"/>
</dbReference>
<organism evidence="3 4">
    <name type="scientific">Bacillus bingmayongensis</name>
    <dbReference type="NCBI Taxonomy" id="1150157"/>
    <lineage>
        <taxon>Bacteria</taxon>
        <taxon>Bacillati</taxon>
        <taxon>Bacillota</taxon>
        <taxon>Bacilli</taxon>
        <taxon>Bacillales</taxon>
        <taxon>Bacillaceae</taxon>
        <taxon>Bacillus</taxon>
    </lineage>
</organism>
<dbReference type="GO" id="GO:0004519">
    <property type="term" value="F:endonuclease activity"/>
    <property type="evidence" value="ECO:0007669"/>
    <property type="project" value="UniProtKB-KW"/>
</dbReference>
<accession>A0ABU5JYQ4</accession>
<dbReference type="Proteomes" id="UP001291930">
    <property type="component" value="Unassembled WGS sequence"/>
</dbReference>
<dbReference type="SUPFAM" id="SSF54060">
    <property type="entry name" value="His-Me finger endonucleases"/>
    <property type="match status" value="1"/>
</dbReference>
<dbReference type="EC" id="3.1.-.-" evidence="3"/>
<keyword evidence="3" id="KW-0540">Nuclease</keyword>
<keyword evidence="3" id="KW-0255">Endonuclease</keyword>
<dbReference type="InterPro" id="IPR003615">
    <property type="entry name" value="HNH_nuc"/>
</dbReference>
<feature type="region of interest" description="Disordered" evidence="1">
    <location>
        <begin position="59"/>
        <end position="98"/>
    </location>
</feature>
<proteinExistence type="predicted"/>
<reference evidence="4" key="1">
    <citation type="submission" date="2023-11" db="EMBL/GenBank/DDBJ databases">
        <title>Genome Sequence of Bacillus pseudomycoides stain BUPM19.</title>
        <authorList>
            <person name="Farhat A."/>
        </authorList>
    </citation>
    <scope>NUCLEOTIDE SEQUENCE [LARGE SCALE GENOMIC DNA]</scope>
    <source>
        <strain evidence="4">BUPM19</strain>
    </source>
</reference>
<dbReference type="Gene3D" id="3.90.75.20">
    <property type="match status" value="1"/>
</dbReference>
<keyword evidence="4" id="KW-1185">Reference proteome</keyword>
<name>A0ABU5JYQ4_9BACI</name>
<keyword evidence="3" id="KW-0378">Hydrolase</keyword>